<gene>
    <name evidence="2" type="ORF">CLV56_2264</name>
</gene>
<keyword evidence="1" id="KW-0812">Transmembrane</keyword>
<feature type="transmembrane region" description="Helical" evidence="1">
    <location>
        <begin position="61"/>
        <end position="80"/>
    </location>
</feature>
<keyword evidence="3" id="KW-1185">Reference proteome</keyword>
<keyword evidence="1" id="KW-0472">Membrane</keyword>
<comment type="caution">
    <text evidence="2">The sequence shown here is derived from an EMBL/GenBank/DDBJ whole genome shotgun (WGS) entry which is preliminary data.</text>
</comment>
<evidence type="ECO:0000256" key="1">
    <source>
        <dbReference type="SAM" id="Phobius"/>
    </source>
</evidence>
<dbReference type="AlphaFoldDB" id="A0A0B2BVE5"/>
<organism evidence="2 3">
    <name type="scientific">Mumia flava</name>
    <dbReference type="NCBI Taxonomy" id="1348852"/>
    <lineage>
        <taxon>Bacteria</taxon>
        <taxon>Bacillati</taxon>
        <taxon>Actinomycetota</taxon>
        <taxon>Actinomycetes</taxon>
        <taxon>Propionibacteriales</taxon>
        <taxon>Nocardioidaceae</taxon>
        <taxon>Mumia</taxon>
    </lineage>
</organism>
<proteinExistence type="predicted"/>
<reference evidence="2 3" key="1">
    <citation type="submission" date="2017-11" db="EMBL/GenBank/DDBJ databases">
        <title>Genomic Encyclopedia of Archaeal and Bacterial Type Strains, Phase II (KMG-II): From Individual Species to Whole Genera.</title>
        <authorList>
            <person name="Goeker M."/>
        </authorList>
    </citation>
    <scope>NUCLEOTIDE SEQUENCE [LARGE SCALE GENOMIC DNA]</scope>
    <source>
        <strain evidence="2 3">DSM 27763</strain>
    </source>
</reference>
<accession>A0A0B2BVE5</accession>
<name>A0A0B2BVE5_9ACTN</name>
<dbReference type="Proteomes" id="UP000230842">
    <property type="component" value="Unassembled WGS sequence"/>
</dbReference>
<evidence type="ECO:0000313" key="2">
    <source>
        <dbReference type="EMBL" id="PJJ58021.1"/>
    </source>
</evidence>
<feature type="transmembrane region" description="Helical" evidence="1">
    <location>
        <begin position="28"/>
        <end position="55"/>
    </location>
</feature>
<dbReference type="EMBL" id="PGEZ01000001">
    <property type="protein sequence ID" value="PJJ58021.1"/>
    <property type="molecule type" value="Genomic_DNA"/>
</dbReference>
<evidence type="ECO:0000313" key="3">
    <source>
        <dbReference type="Proteomes" id="UP000230842"/>
    </source>
</evidence>
<sequence>MGWADASDGSDPDDIWRVERPWREAWPVVTWVLGASVAAAAGVTLAIVAMVAILLDSVLESYAVVLALIVGPLALARVWLWTRRLGSVQLVAEADALTVWHQDDAYGWSMIAEIDVIGPRTSPRLRQLVDSSPGFGQVSLKPRALWGDDVVVTVMVTRPDTMAGLVDFLSRHAEPRGIPLRVLSGD</sequence>
<keyword evidence="1" id="KW-1133">Transmembrane helix</keyword>
<dbReference type="RefSeq" id="WP_039340014.1">
    <property type="nucleotide sequence ID" value="NZ_PGEZ01000001.1"/>
</dbReference>
<protein>
    <submittedName>
        <fullName evidence="2">Uncharacterized protein</fullName>
    </submittedName>
</protein>